<sequence length="80" mass="9444">MNNLIADEVFILRKNLNRVNSEIEEIERDFEIKYPNSVVIINSELNDLYKKRNRLSTTLAEIERIFGPGQIKIVVWKHSD</sequence>
<accession>A0A510KZ10</accession>
<evidence type="ECO:0000313" key="2">
    <source>
        <dbReference type="EMBL" id="BBM55085.1"/>
    </source>
</evidence>
<name>A0A510KZ10_9FUSO</name>
<dbReference type="AlphaFoldDB" id="A0A510KZ10"/>
<proteinExistence type="predicted"/>
<keyword evidence="1" id="KW-0175">Coiled coil</keyword>
<reference evidence="2 3" key="1">
    <citation type="submission" date="2019-07" db="EMBL/GenBank/DDBJ databases">
        <title>Complete Genome Sequence of Leptotrichia wadei Strain JMUB3936.</title>
        <authorList>
            <person name="Watanabe S."/>
            <person name="Cui L."/>
        </authorList>
    </citation>
    <scope>NUCLEOTIDE SEQUENCE [LARGE SCALE GENOMIC DNA]</scope>
    <source>
        <strain evidence="2 3">JMUB3936</strain>
    </source>
</reference>
<evidence type="ECO:0000256" key="1">
    <source>
        <dbReference type="SAM" id="Coils"/>
    </source>
</evidence>
<evidence type="ECO:0000313" key="3">
    <source>
        <dbReference type="Proteomes" id="UP000321944"/>
    </source>
</evidence>
<protein>
    <submittedName>
        <fullName evidence="2">Uncharacterized protein</fullName>
    </submittedName>
</protein>
<dbReference type="RefSeq" id="WP_147003800.1">
    <property type="nucleotide sequence ID" value="NZ_AP019841.1"/>
</dbReference>
<organism evidence="2 3">
    <name type="scientific">Leptotrichia wadei</name>
    <dbReference type="NCBI Taxonomy" id="157687"/>
    <lineage>
        <taxon>Bacteria</taxon>
        <taxon>Fusobacteriati</taxon>
        <taxon>Fusobacteriota</taxon>
        <taxon>Fusobacteriia</taxon>
        <taxon>Fusobacteriales</taxon>
        <taxon>Leptotrichiaceae</taxon>
        <taxon>Leptotrichia</taxon>
    </lineage>
</organism>
<feature type="coiled-coil region" evidence="1">
    <location>
        <begin position="9"/>
        <end position="65"/>
    </location>
</feature>
<dbReference type="OrthoDB" id="9960310at2"/>
<gene>
    <name evidence="2" type="ORF">JMUB3936_1369</name>
</gene>
<dbReference type="EMBL" id="AP019841">
    <property type="protein sequence ID" value="BBM55085.1"/>
    <property type="molecule type" value="Genomic_DNA"/>
</dbReference>
<dbReference type="Proteomes" id="UP000321944">
    <property type="component" value="Chromosome"/>
</dbReference>